<feature type="region of interest" description="Disordered" evidence="1">
    <location>
        <begin position="91"/>
        <end position="128"/>
    </location>
</feature>
<accession>A0ABD0R4W7</accession>
<proteinExistence type="predicted"/>
<reference evidence="2 3" key="1">
    <citation type="submission" date="2024-05" db="EMBL/GenBank/DDBJ databases">
        <title>Genome sequencing and assembly of Indian major carp, Cirrhinus mrigala (Hamilton, 1822).</title>
        <authorList>
            <person name="Mohindra V."/>
            <person name="Chowdhury L.M."/>
            <person name="Lal K."/>
            <person name="Jena J.K."/>
        </authorList>
    </citation>
    <scope>NUCLEOTIDE SEQUENCE [LARGE SCALE GENOMIC DNA]</scope>
    <source>
        <strain evidence="2">CM1030</strain>
        <tissue evidence="2">Blood</tissue>
    </source>
</reference>
<keyword evidence="3" id="KW-1185">Reference proteome</keyword>
<feature type="non-terminal residue" evidence="2">
    <location>
        <position position="128"/>
    </location>
</feature>
<feature type="compositionally biased region" description="Polar residues" evidence="1">
    <location>
        <begin position="91"/>
        <end position="108"/>
    </location>
</feature>
<dbReference type="EMBL" id="JAMKFB020000005">
    <property type="protein sequence ID" value="KAL0193464.1"/>
    <property type="molecule type" value="Genomic_DNA"/>
</dbReference>
<comment type="caution">
    <text evidence="2">The sequence shown here is derived from an EMBL/GenBank/DDBJ whole genome shotgun (WGS) entry which is preliminary data.</text>
</comment>
<gene>
    <name evidence="2" type="ORF">M9458_011760</name>
</gene>
<organism evidence="2 3">
    <name type="scientific">Cirrhinus mrigala</name>
    <name type="common">Mrigala</name>
    <dbReference type="NCBI Taxonomy" id="683832"/>
    <lineage>
        <taxon>Eukaryota</taxon>
        <taxon>Metazoa</taxon>
        <taxon>Chordata</taxon>
        <taxon>Craniata</taxon>
        <taxon>Vertebrata</taxon>
        <taxon>Euteleostomi</taxon>
        <taxon>Actinopterygii</taxon>
        <taxon>Neopterygii</taxon>
        <taxon>Teleostei</taxon>
        <taxon>Ostariophysi</taxon>
        <taxon>Cypriniformes</taxon>
        <taxon>Cyprinidae</taxon>
        <taxon>Labeoninae</taxon>
        <taxon>Labeonini</taxon>
        <taxon>Cirrhinus</taxon>
    </lineage>
</organism>
<evidence type="ECO:0000313" key="2">
    <source>
        <dbReference type="EMBL" id="KAL0193464.1"/>
    </source>
</evidence>
<evidence type="ECO:0000256" key="1">
    <source>
        <dbReference type="SAM" id="MobiDB-lite"/>
    </source>
</evidence>
<protein>
    <submittedName>
        <fullName evidence="2">Uncharacterized protein</fullName>
    </submittedName>
</protein>
<dbReference type="Proteomes" id="UP001529510">
    <property type="component" value="Unassembled WGS sequence"/>
</dbReference>
<name>A0ABD0R4W7_CIRMR</name>
<dbReference type="AlphaFoldDB" id="A0ABD0R4W7"/>
<sequence>MWRDEQTTDAVGVTSGLGEAFIKHKIKVCKINRGSGVLEGQCSEGKESVAQGAAASSSGFVQLGLRHFLEMKRPGILACSHLTGAVHVQTTGPGARSRLTNSTISFPSCTGKRPVSRGEPRSTFQQRR</sequence>
<evidence type="ECO:0000313" key="3">
    <source>
        <dbReference type="Proteomes" id="UP001529510"/>
    </source>
</evidence>